<dbReference type="EMBL" id="JBFXLT010000059">
    <property type="protein sequence ID" value="KAL2811300.1"/>
    <property type="molecule type" value="Genomic_DNA"/>
</dbReference>
<dbReference type="InterPro" id="IPR050814">
    <property type="entry name" value="Myo-inositol_Transporter"/>
</dbReference>
<evidence type="ECO:0000256" key="6">
    <source>
        <dbReference type="SAM" id="Phobius"/>
    </source>
</evidence>
<dbReference type="Pfam" id="PF00083">
    <property type="entry name" value="Sugar_tr"/>
    <property type="match status" value="1"/>
</dbReference>
<accession>A0ABR4H768</accession>
<feature type="transmembrane region" description="Helical" evidence="6">
    <location>
        <begin position="6"/>
        <end position="25"/>
    </location>
</feature>
<dbReference type="InterPro" id="IPR005828">
    <property type="entry name" value="MFS_sugar_transport-like"/>
</dbReference>
<sequence>MTPTGAFGFYAGLNVIALVMIFFWVPETKQRTLEELDYIFAIQTRTFMRYQLFQALPWWIKRYVFFQKNARLEPLYKFDHATATS</sequence>
<proteinExistence type="predicted"/>
<dbReference type="SUPFAM" id="SSF103473">
    <property type="entry name" value="MFS general substrate transporter"/>
    <property type="match status" value="1"/>
</dbReference>
<dbReference type="PANTHER" id="PTHR48020">
    <property type="entry name" value="PROTON MYO-INOSITOL COTRANSPORTER"/>
    <property type="match status" value="1"/>
</dbReference>
<dbReference type="PANTHER" id="PTHR48020:SF4">
    <property type="entry name" value="SYMPORT, PUTATIVE (AFU_ORTHOLOGUE AFUA_3G11790)-RELATED"/>
    <property type="match status" value="1"/>
</dbReference>
<evidence type="ECO:0000256" key="1">
    <source>
        <dbReference type="ARBA" id="ARBA00004370"/>
    </source>
</evidence>
<keyword evidence="2" id="KW-0813">Transport</keyword>
<dbReference type="InterPro" id="IPR036259">
    <property type="entry name" value="MFS_trans_sf"/>
</dbReference>
<protein>
    <recommendedName>
        <fullName evidence="9">Major facilitator superfamily (MFS) profile domain-containing protein</fullName>
    </recommendedName>
</protein>
<evidence type="ECO:0000313" key="7">
    <source>
        <dbReference type="EMBL" id="KAL2811300.1"/>
    </source>
</evidence>
<evidence type="ECO:0000256" key="4">
    <source>
        <dbReference type="ARBA" id="ARBA00022989"/>
    </source>
</evidence>
<evidence type="ECO:0008006" key="9">
    <source>
        <dbReference type="Google" id="ProtNLM"/>
    </source>
</evidence>
<organism evidence="7 8">
    <name type="scientific">Aspergillus granulosus</name>
    <dbReference type="NCBI Taxonomy" id="176169"/>
    <lineage>
        <taxon>Eukaryota</taxon>
        <taxon>Fungi</taxon>
        <taxon>Dikarya</taxon>
        <taxon>Ascomycota</taxon>
        <taxon>Pezizomycotina</taxon>
        <taxon>Eurotiomycetes</taxon>
        <taxon>Eurotiomycetidae</taxon>
        <taxon>Eurotiales</taxon>
        <taxon>Aspergillaceae</taxon>
        <taxon>Aspergillus</taxon>
        <taxon>Aspergillus subgen. Nidulantes</taxon>
    </lineage>
</organism>
<keyword evidence="8" id="KW-1185">Reference proteome</keyword>
<evidence type="ECO:0000256" key="3">
    <source>
        <dbReference type="ARBA" id="ARBA00022692"/>
    </source>
</evidence>
<evidence type="ECO:0000256" key="5">
    <source>
        <dbReference type="ARBA" id="ARBA00023136"/>
    </source>
</evidence>
<comment type="caution">
    <text evidence="7">The sequence shown here is derived from an EMBL/GenBank/DDBJ whole genome shotgun (WGS) entry which is preliminary data.</text>
</comment>
<evidence type="ECO:0000256" key="2">
    <source>
        <dbReference type="ARBA" id="ARBA00022448"/>
    </source>
</evidence>
<comment type="subcellular location">
    <subcellularLocation>
        <location evidence="1">Membrane</location>
    </subcellularLocation>
</comment>
<evidence type="ECO:0000313" key="8">
    <source>
        <dbReference type="Proteomes" id="UP001610334"/>
    </source>
</evidence>
<gene>
    <name evidence="7" type="ORF">BJX63DRAFT_433454</name>
</gene>
<keyword evidence="3 6" id="KW-0812">Transmembrane</keyword>
<dbReference type="Proteomes" id="UP001610334">
    <property type="component" value="Unassembled WGS sequence"/>
</dbReference>
<name>A0ABR4H768_9EURO</name>
<reference evidence="7 8" key="1">
    <citation type="submission" date="2024-07" db="EMBL/GenBank/DDBJ databases">
        <title>Section-level genome sequencing and comparative genomics of Aspergillus sections Usti and Cavernicolus.</title>
        <authorList>
            <consortium name="Lawrence Berkeley National Laboratory"/>
            <person name="Nybo J.L."/>
            <person name="Vesth T.C."/>
            <person name="Theobald S."/>
            <person name="Frisvad J.C."/>
            <person name="Larsen T.O."/>
            <person name="Kjaerboelling I."/>
            <person name="Rothschild-Mancinelli K."/>
            <person name="Lyhne E.K."/>
            <person name="Kogle M.E."/>
            <person name="Barry K."/>
            <person name="Clum A."/>
            <person name="Na H."/>
            <person name="Ledsgaard L."/>
            <person name="Lin J."/>
            <person name="Lipzen A."/>
            <person name="Kuo A."/>
            <person name="Riley R."/>
            <person name="Mondo S."/>
            <person name="Labutti K."/>
            <person name="Haridas S."/>
            <person name="Pangalinan J."/>
            <person name="Salamov A.A."/>
            <person name="Simmons B.A."/>
            <person name="Magnuson J.K."/>
            <person name="Chen J."/>
            <person name="Drula E."/>
            <person name="Henrissat B."/>
            <person name="Wiebenga A."/>
            <person name="Lubbers R.J."/>
            <person name="Gomes A.C."/>
            <person name="Makela M.R."/>
            <person name="Stajich J."/>
            <person name="Grigoriev I.V."/>
            <person name="Mortensen U.H."/>
            <person name="De Vries R.P."/>
            <person name="Baker S.E."/>
            <person name="Andersen M.R."/>
        </authorList>
    </citation>
    <scope>NUCLEOTIDE SEQUENCE [LARGE SCALE GENOMIC DNA]</scope>
    <source>
        <strain evidence="7 8">CBS 588.65</strain>
    </source>
</reference>
<keyword evidence="4 6" id="KW-1133">Transmembrane helix</keyword>
<dbReference type="Gene3D" id="1.20.1250.20">
    <property type="entry name" value="MFS general substrate transporter like domains"/>
    <property type="match status" value="1"/>
</dbReference>
<keyword evidence="5 6" id="KW-0472">Membrane</keyword>